<dbReference type="InterPro" id="IPR013216">
    <property type="entry name" value="Methyltransf_11"/>
</dbReference>
<evidence type="ECO:0000313" key="2">
    <source>
        <dbReference type="EMBL" id="UXX80594.1"/>
    </source>
</evidence>
<name>A0ABY6D354_9BACT</name>
<accession>A0ABY6D354</accession>
<dbReference type="SUPFAM" id="SSF53335">
    <property type="entry name" value="S-adenosyl-L-methionine-dependent methyltransferases"/>
    <property type="match status" value="1"/>
</dbReference>
<dbReference type="GO" id="GO:0032259">
    <property type="term" value="P:methylation"/>
    <property type="evidence" value="ECO:0007669"/>
    <property type="project" value="UniProtKB-KW"/>
</dbReference>
<keyword evidence="2" id="KW-0808">Transferase</keyword>
<dbReference type="RefSeq" id="WP_263052324.1">
    <property type="nucleotide sequence ID" value="NZ_CP106735.1"/>
</dbReference>
<dbReference type="Proteomes" id="UP001062165">
    <property type="component" value="Chromosome"/>
</dbReference>
<sequence length="176" mass="20718">MKLNLGCGYDLKKGWTNLDSSKIQGVDVVWNIENLPLPFDDETCTDILCQDVLEHTEYIPILKDINRILKKEGEVKIRVPHFTSKNNFVDPTHKKMFSIETFDFFTHSSIHGRNYYFDFSFSSISQRTITFQKGFHIHNYVMEWVINLNTRIMNIYENTFLSRIFPALNIEVTLVK</sequence>
<dbReference type="InterPro" id="IPR029063">
    <property type="entry name" value="SAM-dependent_MTases_sf"/>
</dbReference>
<evidence type="ECO:0000259" key="1">
    <source>
        <dbReference type="Pfam" id="PF08241"/>
    </source>
</evidence>
<protein>
    <submittedName>
        <fullName evidence="2">Methyltransferase domain-containing protein</fullName>
    </submittedName>
</protein>
<dbReference type="Pfam" id="PF08241">
    <property type="entry name" value="Methyltransf_11"/>
    <property type="match status" value="1"/>
</dbReference>
<feature type="domain" description="Methyltransferase type 11" evidence="1">
    <location>
        <begin position="8"/>
        <end position="75"/>
    </location>
</feature>
<proteinExistence type="predicted"/>
<reference evidence="2" key="1">
    <citation type="submission" date="2022-10" db="EMBL/GenBank/DDBJ databases">
        <title>Comparative genomics and taxonomic characterization of three novel marine species of genus Reichenbachiella exhibiting antioxidant and polysaccharide degradation activities.</title>
        <authorList>
            <person name="Muhammad N."/>
            <person name="Lee Y.-J."/>
            <person name="Ko J."/>
            <person name="Kim S.-G."/>
        </authorList>
    </citation>
    <scope>NUCLEOTIDE SEQUENCE</scope>
    <source>
        <strain evidence="2">Wsw4-B4</strain>
    </source>
</reference>
<keyword evidence="2" id="KW-0489">Methyltransferase</keyword>
<keyword evidence="3" id="KW-1185">Reference proteome</keyword>
<dbReference type="EMBL" id="CP106735">
    <property type="protein sequence ID" value="UXX80594.1"/>
    <property type="molecule type" value="Genomic_DNA"/>
</dbReference>
<dbReference type="GO" id="GO:0008168">
    <property type="term" value="F:methyltransferase activity"/>
    <property type="evidence" value="ECO:0007669"/>
    <property type="project" value="UniProtKB-KW"/>
</dbReference>
<evidence type="ECO:0000313" key="3">
    <source>
        <dbReference type="Proteomes" id="UP001062165"/>
    </source>
</evidence>
<dbReference type="Gene3D" id="3.40.50.150">
    <property type="entry name" value="Vaccinia Virus protein VP39"/>
    <property type="match status" value="1"/>
</dbReference>
<organism evidence="2 3">
    <name type="scientific">Reichenbachiella carrageenanivorans</name>
    <dbReference type="NCBI Taxonomy" id="2979869"/>
    <lineage>
        <taxon>Bacteria</taxon>
        <taxon>Pseudomonadati</taxon>
        <taxon>Bacteroidota</taxon>
        <taxon>Cytophagia</taxon>
        <taxon>Cytophagales</taxon>
        <taxon>Reichenbachiellaceae</taxon>
        <taxon>Reichenbachiella</taxon>
    </lineage>
</organism>
<gene>
    <name evidence="2" type="ORF">N7E81_05715</name>
</gene>